<evidence type="ECO:0000259" key="1">
    <source>
        <dbReference type="PROSITE" id="PS51352"/>
    </source>
</evidence>
<reference evidence="2" key="2">
    <citation type="submission" date="2019-06" db="EMBL/GenBank/DDBJ databases">
        <title>Genomics analysis of Aphanomyces spp. identifies a new class of oomycete effector associated with host adaptation.</title>
        <authorList>
            <person name="Gaulin E."/>
        </authorList>
    </citation>
    <scope>NUCLEOTIDE SEQUENCE</scope>
    <source>
        <strain evidence="2">CBS 578.67</strain>
    </source>
</reference>
<name>A0A485KZ22_9STRA</name>
<dbReference type="PANTHER" id="PTHR46472:SF1">
    <property type="entry name" value="NUCLEOREDOXIN"/>
    <property type="match status" value="1"/>
</dbReference>
<sequence>MTSFTDLFGDEILTTAGLAPTDVAFQGKKVLGIYFAGYWCPPCRSFTPIVSRLYEDLVEVHDDIEFIFVSSDREHAQFDEYWGDHMTFPALPYESRAKKTELGKLFEVKYIPTLVFLDAETLHVITKSGVELVEGGIDEADYVRSVRDALGLPSVTGGAP</sequence>
<dbReference type="InterPro" id="IPR012336">
    <property type="entry name" value="Thioredoxin-like_fold"/>
</dbReference>
<proteinExistence type="predicted"/>
<dbReference type="GO" id="GO:0030178">
    <property type="term" value="P:negative regulation of Wnt signaling pathway"/>
    <property type="evidence" value="ECO:0007669"/>
    <property type="project" value="TreeGrafter"/>
</dbReference>
<dbReference type="InterPro" id="IPR013766">
    <property type="entry name" value="Thioredoxin_domain"/>
</dbReference>
<reference evidence="3 4" key="1">
    <citation type="submission" date="2019-03" db="EMBL/GenBank/DDBJ databases">
        <authorList>
            <person name="Gaulin E."/>
            <person name="Dumas B."/>
        </authorList>
    </citation>
    <scope>NUCLEOTIDE SEQUENCE [LARGE SCALE GENOMIC DNA]</scope>
    <source>
        <strain evidence="3">CBS 568.67</strain>
    </source>
</reference>
<gene>
    <name evidence="3" type="primary">Aste57867_13145</name>
    <name evidence="2" type="ORF">As57867_013096</name>
    <name evidence="3" type="ORF">ASTE57867_13145</name>
</gene>
<dbReference type="GO" id="GO:0031397">
    <property type="term" value="P:negative regulation of protein ubiquitination"/>
    <property type="evidence" value="ECO:0007669"/>
    <property type="project" value="TreeGrafter"/>
</dbReference>
<feature type="domain" description="Thioredoxin" evidence="1">
    <location>
        <begin position="1"/>
        <end position="151"/>
    </location>
</feature>
<dbReference type="PROSITE" id="PS51352">
    <property type="entry name" value="THIOREDOXIN_2"/>
    <property type="match status" value="1"/>
</dbReference>
<dbReference type="GO" id="GO:0004791">
    <property type="term" value="F:thioredoxin-disulfide reductase (NADPH) activity"/>
    <property type="evidence" value="ECO:0007669"/>
    <property type="project" value="TreeGrafter"/>
</dbReference>
<dbReference type="OrthoDB" id="409136at2759"/>
<dbReference type="AlphaFoldDB" id="A0A485KZ22"/>
<dbReference type="SUPFAM" id="SSF52833">
    <property type="entry name" value="Thioredoxin-like"/>
    <property type="match status" value="1"/>
</dbReference>
<dbReference type="EMBL" id="CAADRA010005455">
    <property type="protein sequence ID" value="VFT89986.1"/>
    <property type="molecule type" value="Genomic_DNA"/>
</dbReference>
<evidence type="ECO:0000313" key="4">
    <source>
        <dbReference type="Proteomes" id="UP000332933"/>
    </source>
</evidence>
<dbReference type="EMBL" id="VJMH01005434">
    <property type="protein sequence ID" value="KAF0696064.1"/>
    <property type="molecule type" value="Genomic_DNA"/>
</dbReference>
<protein>
    <submittedName>
        <fullName evidence="3">Aste57867_13145 protein</fullName>
    </submittedName>
</protein>
<dbReference type="InterPro" id="IPR036249">
    <property type="entry name" value="Thioredoxin-like_sf"/>
</dbReference>
<dbReference type="Pfam" id="PF13905">
    <property type="entry name" value="Thioredoxin_8"/>
    <property type="match status" value="1"/>
</dbReference>
<dbReference type="PANTHER" id="PTHR46472">
    <property type="entry name" value="NUCLEOREDOXIN"/>
    <property type="match status" value="1"/>
</dbReference>
<organism evidence="3 4">
    <name type="scientific">Aphanomyces stellatus</name>
    <dbReference type="NCBI Taxonomy" id="120398"/>
    <lineage>
        <taxon>Eukaryota</taxon>
        <taxon>Sar</taxon>
        <taxon>Stramenopiles</taxon>
        <taxon>Oomycota</taxon>
        <taxon>Saprolegniomycetes</taxon>
        <taxon>Saprolegniales</taxon>
        <taxon>Verrucalvaceae</taxon>
        <taxon>Aphanomyces</taxon>
    </lineage>
</organism>
<accession>A0A485KZ22</accession>
<dbReference type="Proteomes" id="UP000332933">
    <property type="component" value="Unassembled WGS sequence"/>
</dbReference>
<evidence type="ECO:0000313" key="3">
    <source>
        <dbReference type="EMBL" id="VFT89986.1"/>
    </source>
</evidence>
<dbReference type="Gene3D" id="3.40.30.10">
    <property type="entry name" value="Glutaredoxin"/>
    <property type="match status" value="1"/>
</dbReference>
<keyword evidence="4" id="KW-1185">Reference proteome</keyword>
<dbReference type="GO" id="GO:0005634">
    <property type="term" value="C:nucleus"/>
    <property type="evidence" value="ECO:0007669"/>
    <property type="project" value="TreeGrafter"/>
</dbReference>
<evidence type="ECO:0000313" key="2">
    <source>
        <dbReference type="EMBL" id="KAF0696064.1"/>
    </source>
</evidence>